<accession>A0A479ZY55</accession>
<keyword evidence="2" id="KW-1185">Reference proteome</keyword>
<evidence type="ECO:0000313" key="2">
    <source>
        <dbReference type="Proteomes" id="UP000300142"/>
    </source>
</evidence>
<organism evidence="1 2">
    <name type="scientific">Sphaerospermopsis reniformis</name>
    <dbReference type="NCBI Taxonomy" id="531300"/>
    <lineage>
        <taxon>Bacteria</taxon>
        <taxon>Bacillati</taxon>
        <taxon>Cyanobacteriota</taxon>
        <taxon>Cyanophyceae</taxon>
        <taxon>Nostocales</taxon>
        <taxon>Aphanizomenonaceae</taxon>
        <taxon>Sphaerospermopsis</taxon>
    </lineage>
</organism>
<proteinExistence type="predicted"/>
<evidence type="ECO:0000313" key="1">
    <source>
        <dbReference type="EMBL" id="GCL36031.1"/>
    </source>
</evidence>
<reference evidence="2" key="1">
    <citation type="submission" date="2019-02" db="EMBL/GenBank/DDBJ databases">
        <title>Draft genome sequence of Sphaerospermopsis reniformis NIES-1949.</title>
        <authorList>
            <person name="Yamaguchi H."/>
            <person name="Suzuki S."/>
            <person name="Kawachi M."/>
        </authorList>
    </citation>
    <scope>NUCLEOTIDE SEQUENCE [LARGE SCALE GENOMIC DNA]</scope>
    <source>
        <strain evidence="2">NIES-1949</strain>
    </source>
</reference>
<dbReference type="InterPro" id="IPR014055">
    <property type="entry name" value="CRISPR-assoc_prot_Csx11"/>
</dbReference>
<evidence type="ECO:0008006" key="3">
    <source>
        <dbReference type="Google" id="ProtNLM"/>
    </source>
</evidence>
<dbReference type="Proteomes" id="UP000300142">
    <property type="component" value="Unassembled WGS sequence"/>
</dbReference>
<dbReference type="RefSeq" id="WP_137666674.1">
    <property type="nucleotide sequence ID" value="NZ_BJCE01000024.1"/>
</dbReference>
<gene>
    <name evidence="1" type="ORF">SR1949_11310</name>
</gene>
<protein>
    <recommendedName>
        <fullName evidence="3">CRISPR-associated protein, Csx11 family</fullName>
    </recommendedName>
</protein>
<comment type="caution">
    <text evidence="1">The sequence shown here is derived from an EMBL/GenBank/DDBJ whole genome shotgun (WGS) entry which is preliminary data.</text>
</comment>
<name>A0A479ZY55_9CYAN</name>
<dbReference type="AlphaFoldDB" id="A0A479ZY55"/>
<dbReference type="EMBL" id="BJCE01000024">
    <property type="protein sequence ID" value="GCL36031.1"/>
    <property type="molecule type" value="Genomic_DNA"/>
</dbReference>
<sequence>MTHDLQDLADNRDALLLGEVAAFLHDWDKCIKQWISLGNNFNPSQTTPRVKSSLEGCSLQDPLNLSTADTSLAKIIKEGKNPSKAKLSLDWRIKLLGKCHDVAHVDKPEEEQGLREESKFIGSIFGFEITLGENSSKLLEAVQSIDQRDIFIHNIEQAFNNAVGDTRRPLNEVRLSEWGAATAAFWKAIAARYILENKVTENNLKWRILSVRFDGLSFLERSLTIGDLHGRKKSLQLALNCVRRLLEETYALGNEVYRDENGSAFLVPELENDIDGNQLLNLIENQILNNGWKREFEINGELKPQVYLTKSHEKAIVLHEALQQELPNITPFQDCSDIWWQSEISNICTVCGVRSQGWGGNDKKKKEQAKSRNVCSICLERRSNRAKIWLQDLTKEDIETRDTIWIDEVADNNARLALVVGQFDLNDWLSGDMIKTLLVVCSPSVKEPEKKPSFARIQRVWRTTQQFWQTALADTKLPKIKGRLSIEFNNIDQIKLQSLGSYDLVLGTTKLSVLHNGCKLITTDNLCYAAKKLGAKSEQYSKIESAAEFIAEQLRYQQFFIEEPTGYGSSNKLPGKLNINNVLFEEQEYSPIIPILSEPSTFMALVPAEKSLDVVEVIKTKYEREMGKVRNRLPLHLGVVYFDRRTPLRSALDAGRQMLSYKSSSQQLWQVQSKTQGTLPPEKQKLANGTKQFEETITISLINLVESDTELIQGDRKITWHVPNKMGDGTTDDNWYPYVFVKTKDDQEVDGRSRKIKSQRPGITEPCWLVHAGDLKEGDQIYFTPSTFDFEYLDSTARRFDIHYDEKDRRPRKTRPFYLEDLDRIQTLWKILKNLETSQRHQVIYSIEATRDIWYGEDIKQESWKDKIFEQFVTDTLANTAWTKDYKKWIDIPQENRQLLINAAVRGELADITDLYMEILKER</sequence>
<dbReference type="NCBIfam" id="TIGR02682">
    <property type="entry name" value="cas_csx11"/>
    <property type="match status" value="1"/>
</dbReference>